<dbReference type="SMART" id="SM00256">
    <property type="entry name" value="FBOX"/>
    <property type="match status" value="1"/>
</dbReference>
<dbReference type="InterPro" id="IPR036047">
    <property type="entry name" value="F-box-like_dom_sf"/>
</dbReference>
<feature type="domain" description="F-box" evidence="2">
    <location>
        <begin position="2"/>
        <end position="48"/>
    </location>
</feature>
<feature type="region of interest" description="Disordered" evidence="1">
    <location>
        <begin position="607"/>
        <end position="644"/>
    </location>
</feature>
<protein>
    <recommendedName>
        <fullName evidence="2">F-box domain-containing protein</fullName>
    </recommendedName>
</protein>
<dbReference type="AlphaFoldDB" id="A0A5C3F139"/>
<evidence type="ECO:0000256" key="1">
    <source>
        <dbReference type="SAM" id="MobiDB-lite"/>
    </source>
</evidence>
<gene>
    <name evidence="3" type="ORF">PSFLO_02900</name>
</gene>
<evidence type="ECO:0000313" key="4">
    <source>
        <dbReference type="Proteomes" id="UP000323386"/>
    </source>
</evidence>
<dbReference type="Gene3D" id="2.130.10.10">
    <property type="entry name" value="YVTN repeat-like/Quinoprotein amine dehydrogenase"/>
    <property type="match status" value="1"/>
</dbReference>
<dbReference type="Gene3D" id="1.20.1280.50">
    <property type="match status" value="1"/>
</dbReference>
<feature type="compositionally biased region" description="Polar residues" evidence="1">
    <location>
        <begin position="610"/>
        <end position="627"/>
    </location>
</feature>
<dbReference type="InterPro" id="IPR001810">
    <property type="entry name" value="F-box_dom"/>
</dbReference>
<proteinExistence type="predicted"/>
<dbReference type="PROSITE" id="PS50181">
    <property type="entry name" value="FBOX"/>
    <property type="match status" value="1"/>
</dbReference>
<organism evidence="3 4">
    <name type="scientific">Pseudozyma flocculosa</name>
    <dbReference type="NCBI Taxonomy" id="84751"/>
    <lineage>
        <taxon>Eukaryota</taxon>
        <taxon>Fungi</taxon>
        <taxon>Dikarya</taxon>
        <taxon>Basidiomycota</taxon>
        <taxon>Ustilaginomycotina</taxon>
        <taxon>Ustilaginomycetes</taxon>
        <taxon>Ustilaginales</taxon>
        <taxon>Ustilaginaceae</taxon>
        <taxon>Pseudozyma</taxon>
    </lineage>
</organism>
<sequence>MVDPVQCLPYETALHLLSFLDPYTLTQASCVSRSWSGLVQDSQLWRRVALRLGYHQGPSHPRLTVAAGTLREIPESPEEGTLDASTELERAIDTHRSRSVTRAFDNCRNFRQFCCLLWKLECNWAGKKAAVGPGDQGEQGRLAADSEVPRLRPKTARRFPDSPNGASPDVWRFKLDPIEKTIICTGCEGGVTVYDAHTFEILWHLAPHQTRQHPHLEFSEGYMIFDRIDLDHFEVWKSERISSRDELGGKAPERGRYLPHARLTSPRAIRAYRFQFPVLAAATRDGAVLLWNVPERRLFQTIDISASPHGDGNINYIDFDDEYVFLIGDGAKNVSVFSRATSRMAWNLGEHFEKGRAGPSTWRTTRGEAVFRDWTFSQAKWVPMPPGAWQSSSNRMNDAQVFMKPYQCWGAIHPDIKTNTLLVLGQGSLLLLRDYKSFFRDTSKPPAAFDELLFRDLVMGVDPRYVSVEFDLERDPLAWNSREQLWDVSPPSLMAVHDGKAFCVNLQPMFVDLERPAPVVASDPGDGGPAPADDAVERAAGRGPPCSLYLNYNSFVAPDHDVWVTALYESSCVQMDGTAAFCVDIDFDSRPHIQSFDFARTRRPRHASLASRNRNAGSAADSGNGSWDSDDIDGDHEDAEEAVV</sequence>
<evidence type="ECO:0000259" key="2">
    <source>
        <dbReference type="PROSITE" id="PS50181"/>
    </source>
</evidence>
<accession>A0A5C3F139</accession>
<dbReference type="InterPro" id="IPR015943">
    <property type="entry name" value="WD40/YVTN_repeat-like_dom_sf"/>
</dbReference>
<dbReference type="SUPFAM" id="SSF81383">
    <property type="entry name" value="F-box domain"/>
    <property type="match status" value="1"/>
</dbReference>
<evidence type="ECO:0000313" key="3">
    <source>
        <dbReference type="EMBL" id="SPO37427.1"/>
    </source>
</evidence>
<dbReference type="InterPro" id="IPR011047">
    <property type="entry name" value="Quinoprotein_ADH-like_sf"/>
</dbReference>
<reference evidence="3 4" key="1">
    <citation type="submission" date="2018-03" db="EMBL/GenBank/DDBJ databases">
        <authorList>
            <person name="Guldener U."/>
        </authorList>
    </citation>
    <scope>NUCLEOTIDE SEQUENCE [LARGE SCALE GENOMIC DNA]</scope>
    <source>
        <strain evidence="3 4">DAOM196992</strain>
    </source>
</reference>
<dbReference type="EMBL" id="OOIP01000007">
    <property type="protein sequence ID" value="SPO37427.1"/>
    <property type="molecule type" value="Genomic_DNA"/>
</dbReference>
<dbReference type="OrthoDB" id="550575at2759"/>
<dbReference type="Proteomes" id="UP000323386">
    <property type="component" value="Unassembled WGS sequence"/>
</dbReference>
<feature type="compositionally biased region" description="Acidic residues" evidence="1">
    <location>
        <begin position="628"/>
        <end position="644"/>
    </location>
</feature>
<name>A0A5C3F139_9BASI</name>
<dbReference type="Pfam" id="PF12937">
    <property type="entry name" value="F-box-like"/>
    <property type="match status" value="1"/>
</dbReference>
<keyword evidence="4" id="KW-1185">Reference proteome</keyword>
<dbReference type="SUPFAM" id="SSF50998">
    <property type="entry name" value="Quinoprotein alcohol dehydrogenase-like"/>
    <property type="match status" value="1"/>
</dbReference>